<dbReference type="GO" id="GO:0030659">
    <property type="term" value="C:cytoplasmic vesicle membrane"/>
    <property type="evidence" value="ECO:0007669"/>
    <property type="project" value="UniProtKB-SubCell"/>
</dbReference>
<dbReference type="VEuPathDB" id="VectorBase:LOC119176463"/>
<comment type="subcellular location">
    <subcellularLocation>
        <location evidence="3">Cell membrane</location>
        <topology evidence="3">Peripheral membrane protein</topology>
        <orientation evidence="3">Cytoplasmic side</orientation>
    </subcellularLocation>
    <subcellularLocation>
        <location evidence="2">Cytoplasm</location>
        <location evidence="2">Cytoskeleton</location>
    </subcellularLocation>
    <subcellularLocation>
        <location evidence="1">Cytoplasmic vesicle membrane</location>
        <topology evidence="1">Peripheral membrane protein</topology>
        <orientation evidence="1">Cytoplasmic side</orientation>
    </subcellularLocation>
</comment>
<keyword evidence="7" id="KW-0963">Cytoplasm</keyword>
<dbReference type="EMBL" id="JABSTU010000010">
    <property type="protein sequence ID" value="KAH8019555.1"/>
    <property type="molecule type" value="Genomic_DNA"/>
</dbReference>
<evidence type="ECO:0000313" key="15">
    <source>
        <dbReference type="EMBL" id="KAH8019555.1"/>
    </source>
</evidence>
<evidence type="ECO:0000256" key="6">
    <source>
        <dbReference type="ARBA" id="ARBA00022475"/>
    </source>
</evidence>
<name>A0A9J6DC33_RHIMP</name>
<sequence>MQCYYLGAAFSNAAASARKCRAKTRAQLPRARAACALVLLAPPVPNVRSAHPWRRWQLCSLLAAFAPIADRRSLHSERNMASEDENAPKCDLEGDGCVRLSSILHAFGAPIREEQAWAVCYQTSKCMCKEWAADNRGCYCLTATSQLRIHKDGSVHTSTVRDLGPGKREFTSFFSS</sequence>
<dbReference type="GO" id="GO:0030041">
    <property type="term" value="P:actin filament polymerization"/>
    <property type="evidence" value="ECO:0007669"/>
    <property type="project" value="TreeGrafter"/>
</dbReference>
<dbReference type="GO" id="GO:0005856">
    <property type="term" value="C:cytoskeleton"/>
    <property type="evidence" value="ECO:0007669"/>
    <property type="project" value="UniProtKB-SubCell"/>
</dbReference>
<dbReference type="InterPro" id="IPR029901">
    <property type="entry name" value="Spire"/>
</dbReference>
<dbReference type="AlphaFoldDB" id="A0A9J6DC33"/>
<evidence type="ECO:0000256" key="4">
    <source>
        <dbReference type="ARBA" id="ARBA00010956"/>
    </source>
</evidence>
<keyword evidence="6" id="KW-1003">Cell membrane</keyword>
<dbReference type="InterPro" id="IPR011019">
    <property type="entry name" value="KIND_dom"/>
</dbReference>
<keyword evidence="10" id="KW-0472">Membrane</keyword>
<evidence type="ECO:0000256" key="13">
    <source>
        <dbReference type="ARBA" id="ARBA00023329"/>
    </source>
</evidence>
<reference evidence="15" key="2">
    <citation type="submission" date="2021-09" db="EMBL/GenBank/DDBJ databases">
        <authorList>
            <person name="Jia N."/>
            <person name="Wang J."/>
            <person name="Shi W."/>
            <person name="Du L."/>
            <person name="Sun Y."/>
            <person name="Zhan W."/>
            <person name="Jiang J."/>
            <person name="Wang Q."/>
            <person name="Zhang B."/>
            <person name="Ji P."/>
            <person name="Sakyi L.B."/>
            <person name="Cui X."/>
            <person name="Yuan T."/>
            <person name="Jiang B."/>
            <person name="Yang W."/>
            <person name="Lam T.T.-Y."/>
            <person name="Chang Q."/>
            <person name="Ding S."/>
            <person name="Wang X."/>
            <person name="Zhu J."/>
            <person name="Ruan X."/>
            <person name="Zhao L."/>
            <person name="Wei J."/>
            <person name="Que T."/>
            <person name="Du C."/>
            <person name="Cheng J."/>
            <person name="Dai P."/>
            <person name="Han X."/>
            <person name="Huang E."/>
            <person name="Gao Y."/>
            <person name="Liu J."/>
            <person name="Shao H."/>
            <person name="Ye R."/>
            <person name="Li L."/>
            <person name="Wei W."/>
            <person name="Wang X."/>
            <person name="Wang C."/>
            <person name="Huo Q."/>
            <person name="Li W."/>
            <person name="Guo W."/>
            <person name="Chen H."/>
            <person name="Chen S."/>
            <person name="Zhou L."/>
            <person name="Zhou L."/>
            <person name="Ni X."/>
            <person name="Tian J."/>
            <person name="Zhou Y."/>
            <person name="Sheng Y."/>
            <person name="Liu T."/>
            <person name="Pan Y."/>
            <person name="Xia L."/>
            <person name="Li J."/>
            <person name="Zhao F."/>
            <person name="Cao W."/>
        </authorList>
    </citation>
    <scope>NUCLEOTIDE SEQUENCE</scope>
    <source>
        <strain evidence="15">Rmic-2018</strain>
        <tissue evidence="15">Larvae</tissue>
    </source>
</reference>
<feature type="domain" description="KIND" evidence="14">
    <location>
        <begin position="98"/>
        <end position="176"/>
    </location>
</feature>
<dbReference type="Gene3D" id="1.10.510.10">
    <property type="entry name" value="Transferase(Phosphotransferase) domain 1"/>
    <property type="match status" value="1"/>
</dbReference>
<proteinExistence type="inferred from homology"/>
<dbReference type="GO" id="GO:0051639">
    <property type="term" value="P:actin filament network formation"/>
    <property type="evidence" value="ECO:0007669"/>
    <property type="project" value="TreeGrafter"/>
</dbReference>
<evidence type="ECO:0000256" key="10">
    <source>
        <dbReference type="ARBA" id="ARBA00023136"/>
    </source>
</evidence>
<comment type="similarity">
    <text evidence="4">Belongs to the spire family.</text>
</comment>
<keyword evidence="11" id="KW-0009">Actin-binding</keyword>
<dbReference type="Pfam" id="PF16474">
    <property type="entry name" value="KIND"/>
    <property type="match status" value="1"/>
</dbReference>
<reference evidence="15" key="1">
    <citation type="journal article" date="2020" name="Cell">
        <title>Large-Scale Comparative Analyses of Tick Genomes Elucidate Their Genetic Diversity and Vector Capacities.</title>
        <authorList>
            <consortium name="Tick Genome and Microbiome Consortium (TIGMIC)"/>
            <person name="Jia N."/>
            <person name="Wang J."/>
            <person name="Shi W."/>
            <person name="Du L."/>
            <person name="Sun Y."/>
            <person name="Zhan W."/>
            <person name="Jiang J.F."/>
            <person name="Wang Q."/>
            <person name="Zhang B."/>
            <person name="Ji P."/>
            <person name="Bell-Sakyi L."/>
            <person name="Cui X.M."/>
            <person name="Yuan T.T."/>
            <person name="Jiang B.G."/>
            <person name="Yang W.F."/>
            <person name="Lam T.T."/>
            <person name="Chang Q.C."/>
            <person name="Ding S.J."/>
            <person name="Wang X.J."/>
            <person name="Zhu J.G."/>
            <person name="Ruan X.D."/>
            <person name="Zhao L."/>
            <person name="Wei J.T."/>
            <person name="Ye R.Z."/>
            <person name="Que T.C."/>
            <person name="Du C.H."/>
            <person name="Zhou Y.H."/>
            <person name="Cheng J.X."/>
            <person name="Dai P.F."/>
            <person name="Guo W.B."/>
            <person name="Han X.H."/>
            <person name="Huang E.J."/>
            <person name="Li L.F."/>
            <person name="Wei W."/>
            <person name="Gao Y.C."/>
            <person name="Liu J.Z."/>
            <person name="Shao H.Z."/>
            <person name="Wang X."/>
            <person name="Wang C.C."/>
            <person name="Yang T.C."/>
            <person name="Huo Q.B."/>
            <person name="Li W."/>
            <person name="Chen H.Y."/>
            <person name="Chen S.E."/>
            <person name="Zhou L.G."/>
            <person name="Ni X.B."/>
            <person name="Tian J.H."/>
            <person name="Sheng Y."/>
            <person name="Liu T."/>
            <person name="Pan Y.S."/>
            <person name="Xia L.Y."/>
            <person name="Li J."/>
            <person name="Zhao F."/>
            <person name="Cao W.C."/>
        </authorList>
    </citation>
    <scope>NUCLEOTIDE SEQUENCE</scope>
    <source>
        <strain evidence="15">Rmic-2018</strain>
    </source>
</reference>
<evidence type="ECO:0000256" key="1">
    <source>
        <dbReference type="ARBA" id="ARBA00004180"/>
    </source>
</evidence>
<evidence type="ECO:0000256" key="3">
    <source>
        <dbReference type="ARBA" id="ARBA00004413"/>
    </source>
</evidence>
<protein>
    <recommendedName>
        <fullName evidence="14">KIND domain-containing protein</fullName>
    </recommendedName>
</protein>
<evidence type="ECO:0000256" key="8">
    <source>
        <dbReference type="ARBA" id="ARBA00022737"/>
    </source>
</evidence>
<keyword evidence="9" id="KW-0653">Protein transport</keyword>
<dbReference type="GO" id="GO:0005886">
    <property type="term" value="C:plasma membrane"/>
    <property type="evidence" value="ECO:0007669"/>
    <property type="project" value="UniProtKB-SubCell"/>
</dbReference>
<keyword evidence="13" id="KW-0968">Cytoplasmic vesicle</keyword>
<evidence type="ECO:0000256" key="5">
    <source>
        <dbReference type="ARBA" id="ARBA00022448"/>
    </source>
</evidence>
<dbReference type="PROSITE" id="PS51377">
    <property type="entry name" value="KIND"/>
    <property type="match status" value="1"/>
</dbReference>
<dbReference type="GO" id="GO:0008017">
    <property type="term" value="F:microtubule binding"/>
    <property type="evidence" value="ECO:0007669"/>
    <property type="project" value="TreeGrafter"/>
</dbReference>
<dbReference type="GO" id="GO:0003779">
    <property type="term" value="F:actin binding"/>
    <property type="evidence" value="ECO:0007669"/>
    <property type="project" value="UniProtKB-KW"/>
</dbReference>
<dbReference type="GO" id="GO:0040038">
    <property type="term" value="P:polar body extrusion after meiotic divisions"/>
    <property type="evidence" value="ECO:0007669"/>
    <property type="project" value="TreeGrafter"/>
</dbReference>
<dbReference type="GO" id="GO:0005938">
    <property type="term" value="C:cell cortex"/>
    <property type="evidence" value="ECO:0007669"/>
    <property type="project" value="TreeGrafter"/>
</dbReference>
<keyword evidence="16" id="KW-1185">Reference proteome</keyword>
<dbReference type="GO" id="GO:0045010">
    <property type="term" value="P:actin nucleation"/>
    <property type="evidence" value="ECO:0007669"/>
    <property type="project" value="InterPro"/>
</dbReference>
<dbReference type="GO" id="GO:0015031">
    <property type="term" value="P:protein transport"/>
    <property type="evidence" value="ECO:0007669"/>
    <property type="project" value="UniProtKB-KW"/>
</dbReference>
<dbReference type="GO" id="GO:0051295">
    <property type="term" value="P:establishment of meiotic spindle localization"/>
    <property type="evidence" value="ECO:0007669"/>
    <property type="project" value="TreeGrafter"/>
</dbReference>
<gene>
    <name evidence="15" type="ORF">HPB51_019982</name>
</gene>
<keyword evidence="8" id="KW-0677">Repeat</keyword>
<evidence type="ECO:0000256" key="2">
    <source>
        <dbReference type="ARBA" id="ARBA00004245"/>
    </source>
</evidence>
<evidence type="ECO:0000313" key="16">
    <source>
        <dbReference type="Proteomes" id="UP000821866"/>
    </source>
</evidence>
<accession>A0A9J6DC33</accession>
<keyword evidence="5" id="KW-0813">Transport</keyword>
<dbReference type="GO" id="GO:0048193">
    <property type="term" value="P:Golgi vesicle transport"/>
    <property type="evidence" value="ECO:0007669"/>
    <property type="project" value="TreeGrafter"/>
</dbReference>
<dbReference type="PANTHER" id="PTHR21345:SF3">
    <property type="entry name" value="PROTEIN SPIRE"/>
    <property type="match status" value="1"/>
</dbReference>
<comment type="caution">
    <text evidence="15">The sequence shown here is derived from an EMBL/GenBank/DDBJ whole genome shotgun (WGS) entry which is preliminary data.</text>
</comment>
<evidence type="ECO:0000256" key="9">
    <source>
        <dbReference type="ARBA" id="ARBA00022927"/>
    </source>
</evidence>
<dbReference type="GO" id="GO:0036089">
    <property type="term" value="P:cleavage furrow formation"/>
    <property type="evidence" value="ECO:0007669"/>
    <property type="project" value="TreeGrafter"/>
</dbReference>
<evidence type="ECO:0000259" key="14">
    <source>
        <dbReference type="PROSITE" id="PS51377"/>
    </source>
</evidence>
<organism evidence="15 16">
    <name type="scientific">Rhipicephalus microplus</name>
    <name type="common">Cattle tick</name>
    <name type="synonym">Boophilus microplus</name>
    <dbReference type="NCBI Taxonomy" id="6941"/>
    <lineage>
        <taxon>Eukaryota</taxon>
        <taxon>Metazoa</taxon>
        <taxon>Ecdysozoa</taxon>
        <taxon>Arthropoda</taxon>
        <taxon>Chelicerata</taxon>
        <taxon>Arachnida</taxon>
        <taxon>Acari</taxon>
        <taxon>Parasitiformes</taxon>
        <taxon>Ixodida</taxon>
        <taxon>Ixodoidea</taxon>
        <taxon>Ixodidae</taxon>
        <taxon>Rhipicephalinae</taxon>
        <taxon>Rhipicephalus</taxon>
        <taxon>Boophilus</taxon>
    </lineage>
</organism>
<evidence type="ECO:0000256" key="12">
    <source>
        <dbReference type="ARBA" id="ARBA00023212"/>
    </source>
</evidence>
<dbReference type="Proteomes" id="UP000821866">
    <property type="component" value="Chromosome 8"/>
</dbReference>
<evidence type="ECO:0000256" key="7">
    <source>
        <dbReference type="ARBA" id="ARBA00022490"/>
    </source>
</evidence>
<keyword evidence="12" id="KW-0206">Cytoskeleton</keyword>
<dbReference type="PANTHER" id="PTHR21345">
    <property type="entry name" value="SPIRE"/>
    <property type="match status" value="1"/>
</dbReference>
<evidence type="ECO:0000256" key="11">
    <source>
        <dbReference type="ARBA" id="ARBA00023203"/>
    </source>
</evidence>